<protein>
    <recommendedName>
        <fullName evidence="1">J domain-containing protein</fullName>
    </recommendedName>
</protein>
<comment type="caution">
    <text evidence="2">The sequence shown here is derived from an EMBL/GenBank/DDBJ whole genome shotgun (WGS) entry which is preliminary data.</text>
</comment>
<dbReference type="SMART" id="SM00271">
    <property type="entry name" value="DnaJ"/>
    <property type="match status" value="1"/>
</dbReference>
<dbReference type="Gene3D" id="1.10.287.110">
    <property type="entry name" value="DnaJ domain"/>
    <property type="match status" value="1"/>
</dbReference>
<evidence type="ECO:0000259" key="1">
    <source>
        <dbReference type="PROSITE" id="PS50076"/>
    </source>
</evidence>
<dbReference type="CDD" id="cd06257">
    <property type="entry name" value="DnaJ"/>
    <property type="match status" value="1"/>
</dbReference>
<dbReference type="InterPro" id="IPR036869">
    <property type="entry name" value="J_dom_sf"/>
</dbReference>
<evidence type="ECO:0000313" key="2">
    <source>
        <dbReference type="EMBL" id="VXD22153.1"/>
    </source>
</evidence>
<feature type="domain" description="J" evidence="1">
    <location>
        <begin position="147"/>
        <end position="201"/>
    </location>
</feature>
<dbReference type="RefSeq" id="WP_083624532.1">
    <property type="nucleotide sequence ID" value="NZ_LR734877.1"/>
</dbReference>
<proteinExistence type="predicted"/>
<organism evidence="2 3">
    <name type="scientific">Planktothrix serta PCC 8927</name>
    <dbReference type="NCBI Taxonomy" id="671068"/>
    <lineage>
        <taxon>Bacteria</taxon>
        <taxon>Bacillati</taxon>
        <taxon>Cyanobacteriota</taxon>
        <taxon>Cyanophyceae</taxon>
        <taxon>Oscillatoriophycideae</taxon>
        <taxon>Oscillatoriales</taxon>
        <taxon>Microcoleaceae</taxon>
        <taxon>Planktothrix</taxon>
    </lineage>
</organism>
<dbReference type="EMBL" id="CZCU02000150">
    <property type="protein sequence ID" value="VXD22153.1"/>
    <property type="molecule type" value="Genomic_DNA"/>
</dbReference>
<dbReference type="Pfam" id="PF00226">
    <property type="entry name" value="DnaJ"/>
    <property type="match status" value="1"/>
</dbReference>
<dbReference type="PROSITE" id="PS50076">
    <property type="entry name" value="DNAJ_2"/>
    <property type="match status" value="1"/>
</dbReference>
<gene>
    <name evidence="2" type="ORF">PL8927_730026</name>
</gene>
<name>A0A7Z9BZ88_9CYAN</name>
<keyword evidence="3" id="KW-1185">Reference proteome</keyword>
<reference evidence="2" key="1">
    <citation type="submission" date="2019-10" db="EMBL/GenBank/DDBJ databases">
        <authorList>
            <consortium name="Genoscope - CEA"/>
            <person name="William W."/>
        </authorList>
    </citation>
    <scope>NUCLEOTIDE SEQUENCE [LARGE SCALE GENOMIC DNA]</scope>
    <source>
        <strain evidence="2">BBR_PRJEB10992</strain>
    </source>
</reference>
<dbReference type="AlphaFoldDB" id="A0A7Z9BZ88"/>
<evidence type="ECO:0000313" key="3">
    <source>
        <dbReference type="Proteomes" id="UP000184550"/>
    </source>
</evidence>
<dbReference type="SUPFAM" id="SSF46565">
    <property type="entry name" value="Chaperone J-domain"/>
    <property type="match status" value="1"/>
</dbReference>
<sequence>MDTYKQVAEPNAVAKARFDRNCALIYLDFQNALAPAERRCVRRITAWAKIYFVEFYRGSPVFLSKSNYIANNENLSSDVGLKREFADPYRLQASNPKVKSRHHVDPLWDKETHDKWVEEHELEVRLFWARKKYLDLGDPEDIANVKANYELLGIEPFSNSETIRRAYHQEAKIFHPDQGGNAQNFALLEKVYRNVLDNAVKNENKLLMKQKV</sequence>
<accession>A0A7Z9BZ88</accession>
<dbReference type="OrthoDB" id="9775658at2"/>
<dbReference type="InterPro" id="IPR001623">
    <property type="entry name" value="DnaJ_domain"/>
</dbReference>
<dbReference type="Proteomes" id="UP000184550">
    <property type="component" value="Unassembled WGS sequence"/>
</dbReference>